<evidence type="ECO:0000256" key="3">
    <source>
        <dbReference type="ARBA" id="ARBA00023015"/>
    </source>
</evidence>
<dbReference type="Gene3D" id="2.60.200.20">
    <property type="match status" value="1"/>
</dbReference>
<evidence type="ECO:0000259" key="8">
    <source>
        <dbReference type="PROSITE" id="PS51755"/>
    </source>
</evidence>
<proteinExistence type="inferred from homology"/>
<comment type="similarity">
    <text evidence="1">Belongs to the AfsR/DnrI/RedD regulatory family.</text>
</comment>
<dbReference type="Gene3D" id="1.10.10.10">
    <property type="entry name" value="Winged helix-like DNA-binding domain superfamily/Winged helix DNA-binding domain"/>
    <property type="match status" value="1"/>
</dbReference>
<evidence type="ECO:0000313" key="10">
    <source>
        <dbReference type="Proteomes" id="UP000741013"/>
    </source>
</evidence>
<evidence type="ECO:0000256" key="2">
    <source>
        <dbReference type="ARBA" id="ARBA00022553"/>
    </source>
</evidence>
<dbReference type="SUPFAM" id="SSF49879">
    <property type="entry name" value="SMAD/FHA domain"/>
    <property type="match status" value="1"/>
</dbReference>
<dbReference type="PANTHER" id="PTHR35807">
    <property type="entry name" value="TRANSCRIPTIONAL REGULATOR REDD-RELATED"/>
    <property type="match status" value="1"/>
</dbReference>
<sequence>MIVAVVVEVRLLGPVELVVDGVPATPGGPRPRAVLAVLAASGGAPVSADRLAEAVYSDTGRPAARATVQVHVHHLRQTLGAHGTALRHGPGGYQLTGVRADVRAVEDAIGRARAADQARDVQAAAAGYRRALDLWRGPFCADLPDHAALDPARRLYAEMRWEALEARIAADLRADGVPGLARELEGLVAEQPLRERFWGQLMVALYREGRQAEALERYRQARQVLAEEAGVDPGPALRELERAVLAHAGTATLLRVAAPGAEPSGRPLLTWVDGTGRARRRELPVSGRLVIGRDESADIALRHDGAVSRSHAEITQGAGGLVLTDLGSRNGTFHNGDRVGEPAALVVGDLVRCGNTVLAVTTGVSVSAIDGTTRS</sequence>
<dbReference type="Pfam" id="PF00486">
    <property type="entry name" value="Trans_reg_C"/>
    <property type="match status" value="1"/>
</dbReference>
<dbReference type="InterPro" id="IPR005158">
    <property type="entry name" value="BTAD"/>
</dbReference>
<dbReference type="SUPFAM" id="SSF48452">
    <property type="entry name" value="TPR-like"/>
    <property type="match status" value="1"/>
</dbReference>
<evidence type="ECO:0000313" key="9">
    <source>
        <dbReference type="EMBL" id="MBP2184265.1"/>
    </source>
</evidence>
<dbReference type="PROSITE" id="PS51755">
    <property type="entry name" value="OMPR_PHOB"/>
    <property type="match status" value="1"/>
</dbReference>
<dbReference type="Pfam" id="PF00498">
    <property type="entry name" value="FHA"/>
    <property type="match status" value="1"/>
</dbReference>
<feature type="domain" description="OmpR/PhoB-type" evidence="8">
    <location>
        <begin position="1"/>
        <end position="97"/>
    </location>
</feature>
<keyword evidence="3" id="KW-0805">Transcription regulation</keyword>
<evidence type="ECO:0000256" key="1">
    <source>
        <dbReference type="ARBA" id="ARBA00005820"/>
    </source>
</evidence>
<dbReference type="InterPro" id="IPR001867">
    <property type="entry name" value="OmpR/PhoB-type_DNA-bd"/>
</dbReference>
<keyword evidence="5" id="KW-0804">Transcription</keyword>
<dbReference type="InterPro" id="IPR016032">
    <property type="entry name" value="Sig_transdc_resp-reg_C-effctor"/>
</dbReference>
<reference evidence="9 10" key="1">
    <citation type="submission" date="2021-03" db="EMBL/GenBank/DDBJ databases">
        <title>Sequencing the genomes of 1000 actinobacteria strains.</title>
        <authorList>
            <person name="Klenk H.-P."/>
        </authorList>
    </citation>
    <scope>NUCLEOTIDE SEQUENCE [LARGE SCALE GENOMIC DNA]</scope>
    <source>
        <strain evidence="9 10">DSM 45510</strain>
    </source>
</reference>
<dbReference type="Pfam" id="PF03704">
    <property type="entry name" value="BTAD"/>
    <property type="match status" value="1"/>
</dbReference>
<feature type="domain" description="FHA" evidence="7">
    <location>
        <begin position="289"/>
        <end position="339"/>
    </location>
</feature>
<gene>
    <name evidence="9" type="ORF">JOM49_005791</name>
</gene>
<dbReference type="PANTHER" id="PTHR35807:SF1">
    <property type="entry name" value="TRANSCRIPTIONAL REGULATOR REDD"/>
    <property type="match status" value="1"/>
</dbReference>
<protein>
    <submittedName>
        <fullName evidence="9">DNA-binding SARP family transcriptional activator</fullName>
    </submittedName>
</protein>
<dbReference type="GO" id="GO:0003677">
    <property type="term" value="F:DNA binding"/>
    <property type="evidence" value="ECO:0007669"/>
    <property type="project" value="UniProtKB-KW"/>
</dbReference>
<dbReference type="CDD" id="cd15831">
    <property type="entry name" value="BTAD"/>
    <property type="match status" value="1"/>
</dbReference>
<dbReference type="PROSITE" id="PS50006">
    <property type="entry name" value="FHA_DOMAIN"/>
    <property type="match status" value="1"/>
</dbReference>
<dbReference type="Gene3D" id="1.25.40.10">
    <property type="entry name" value="Tetratricopeptide repeat domain"/>
    <property type="match status" value="1"/>
</dbReference>
<organism evidence="9 10">
    <name type="scientific">Amycolatopsis magusensis</name>
    <dbReference type="NCBI Taxonomy" id="882444"/>
    <lineage>
        <taxon>Bacteria</taxon>
        <taxon>Bacillati</taxon>
        <taxon>Actinomycetota</taxon>
        <taxon>Actinomycetes</taxon>
        <taxon>Pseudonocardiales</taxon>
        <taxon>Pseudonocardiaceae</taxon>
        <taxon>Amycolatopsis</taxon>
    </lineage>
</organism>
<dbReference type="InterPro" id="IPR036388">
    <property type="entry name" value="WH-like_DNA-bd_sf"/>
</dbReference>
<name>A0ABS4PZC9_9PSEU</name>
<evidence type="ECO:0000259" key="7">
    <source>
        <dbReference type="PROSITE" id="PS50006"/>
    </source>
</evidence>
<evidence type="ECO:0000256" key="4">
    <source>
        <dbReference type="ARBA" id="ARBA00023125"/>
    </source>
</evidence>
<evidence type="ECO:0000256" key="5">
    <source>
        <dbReference type="ARBA" id="ARBA00023163"/>
    </source>
</evidence>
<keyword evidence="4 6" id="KW-0238">DNA-binding</keyword>
<feature type="DNA-binding region" description="OmpR/PhoB-type" evidence="6">
    <location>
        <begin position="1"/>
        <end position="97"/>
    </location>
</feature>
<dbReference type="CDD" id="cd00060">
    <property type="entry name" value="FHA"/>
    <property type="match status" value="1"/>
</dbReference>
<evidence type="ECO:0000256" key="6">
    <source>
        <dbReference type="PROSITE-ProRule" id="PRU01091"/>
    </source>
</evidence>
<accession>A0ABS4PZC9</accession>
<dbReference type="RefSeq" id="WP_209667303.1">
    <property type="nucleotide sequence ID" value="NZ_JAGGMS010000001.1"/>
</dbReference>
<dbReference type="SMART" id="SM00862">
    <property type="entry name" value="Trans_reg_C"/>
    <property type="match status" value="1"/>
</dbReference>
<dbReference type="Proteomes" id="UP000741013">
    <property type="component" value="Unassembled WGS sequence"/>
</dbReference>
<dbReference type="InterPro" id="IPR000253">
    <property type="entry name" value="FHA_dom"/>
</dbReference>
<dbReference type="SMART" id="SM01043">
    <property type="entry name" value="BTAD"/>
    <property type="match status" value="1"/>
</dbReference>
<dbReference type="InterPro" id="IPR008984">
    <property type="entry name" value="SMAD_FHA_dom_sf"/>
</dbReference>
<keyword evidence="2" id="KW-0597">Phosphoprotein</keyword>
<dbReference type="SMART" id="SM00240">
    <property type="entry name" value="FHA"/>
    <property type="match status" value="1"/>
</dbReference>
<dbReference type="InterPro" id="IPR011990">
    <property type="entry name" value="TPR-like_helical_dom_sf"/>
</dbReference>
<dbReference type="InterPro" id="IPR051677">
    <property type="entry name" value="AfsR-DnrI-RedD_regulator"/>
</dbReference>
<keyword evidence="10" id="KW-1185">Reference proteome</keyword>
<comment type="caution">
    <text evidence="9">The sequence shown here is derived from an EMBL/GenBank/DDBJ whole genome shotgun (WGS) entry which is preliminary data.</text>
</comment>
<dbReference type="EMBL" id="JAGGMS010000001">
    <property type="protein sequence ID" value="MBP2184265.1"/>
    <property type="molecule type" value="Genomic_DNA"/>
</dbReference>
<dbReference type="SUPFAM" id="SSF46894">
    <property type="entry name" value="C-terminal effector domain of the bipartite response regulators"/>
    <property type="match status" value="1"/>
</dbReference>